<dbReference type="EMBL" id="KV878971">
    <property type="protein sequence ID" value="OJK03847.1"/>
    <property type="molecule type" value="Genomic_DNA"/>
</dbReference>
<evidence type="ECO:0000313" key="2">
    <source>
        <dbReference type="Proteomes" id="UP000184546"/>
    </source>
</evidence>
<keyword evidence="2" id="KW-1185">Reference proteome</keyword>
<dbReference type="Gene3D" id="3.40.50.150">
    <property type="entry name" value="Vaccinia Virus protein VP39"/>
    <property type="match status" value="1"/>
</dbReference>
<accession>A0A1L9X5Y7</accession>
<protein>
    <submittedName>
        <fullName evidence="1">Uncharacterized protein</fullName>
    </submittedName>
</protein>
<dbReference type="AlphaFoldDB" id="A0A1L9X5Y7"/>
<evidence type="ECO:0000313" key="1">
    <source>
        <dbReference type="EMBL" id="OJK03847.1"/>
    </source>
</evidence>
<sequence>MVYYIRFLKTPRFAKQKGAVSVSALVCITTDLGDAFLTQDVDLHVTLVAHGTGKVLYQEPMTWNAGKREVPISLGPFPANLSQHTVVLAVSPANSAKLQAPLPDSLIGKSEFPLVVSGWSAPFGGSQTLVAEKLVERRFGPDDKLGLRIWEETGNSIARHIWDAAVASVVYLQKIVAGDPEISAPPLQALLRGSRNGPLHAIELGSGCGIVGIALAELLPECFVTLTDLPEVEEIVTKNIAVARPAKSSALQFQTLDWDEPLPDDLCGGSIDLILVSDCTYNADSLPALVLVLNRLLQMSPDAVILVALKRRHESETVFFDLMRSANICSVVAIAFSGLRDTHAKGQITLRQGCLKANKPLLEPLVEPSNRKASCLH</sequence>
<dbReference type="GO" id="GO:0005829">
    <property type="term" value="C:cytosol"/>
    <property type="evidence" value="ECO:0007669"/>
    <property type="project" value="TreeGrafter"/>
</dbReference>
<name>A0A1L9X5Y7_ASPA1</name>
<dbReference type="SUPFAM" id="SSF53335">
    <property type="entry name" value="S-adenosyl-L-methionine-dependent methyltransferases"/>
    <property type="match status" value="1"/>
</dbReference>
<dbReference type="OrthoDB" id="413520at2759"/>
<dbReference type="Proteomes" id="UP000184546">
    <property type="component" value="Unassembled WGS sequence"/>
</dbReference>
<dbReference type="PANTHER" id="PTHR14614">
    <property type="entry name" value="HEPATOCELLULAR CARCINOMA-ASSOCIATED ANTIGEN"/>
    <property type="match status" value="1"/>
</dbReference>
<dbReference type="VEuPathDB" id="FungiDB:ASPACDRAFT_39466"/>
<reference evidence="2" key="1">
    <citation type="journal article" date="2017" name="Genome Biol.">
        <title>Comparative genomics reveals high biological diversity and specific adaptations in the industrially and medically important fungal genus Aspergillus.</title>
        <authorList>
            <person name="de Vries R.P."/>
            <person name="Riley R."/>
            <person name="Wiebenga A."/>
            <person name="Aguilar-Osorio G."/>
            <person name="Amillis S."/>
            <person name="Uchima C.A."/>
            <person name="Anderluh G."/>
            <person name="Asadollahi M."/>
            <person name="Askin M."/>
            <person name="Barry K."/>
            <person name="Battaglia E."/>
            <person name="Bayram O."/>
            <person name="Benocci T."/>
            <person name="Braus-Stromeyer S.A."/>
            <person name="Caldana C."/>
            <person name="Canovas D."/>
            <person name="Cerqueira G.C."/>
            <person name="Chen F."/>
            <person name="Chen W."/>
            <person name="Choi C."/>
            <person name="Clum A."/>
            <person name="Dos Santos R.A."/>
            <person name="Damasio A.R."/>
            <person name="Diallinas G."/>
            <person name="Emri T."/>
            <person name="Fekete E."/>
            <person name="Flipphi M."/>
            <person name="Freyberg S."/>
            <person name="Gallo A."/>
            <person name="Gournas C."/>
            <person name="Habgood R."/>
            <person name="Hainaut M."/>
            <person name="Harispe M.L."/>
            <person name="Henrissat B."/>
            <person name="Hilden K.S."/>
            <person name="Hope R."/>
            <person name="Hossain A."/>
            <person name="Karabika E."/>
            <person name="Karaffa L."/>
            <person name="Karanyi Z."/>
            <person name="Krasevec N."/>
            <person name="Kuo A."/>
            <person name="Kusch H."/>
            <person name="LaButti K."/>
            <person name="Lagendijk E.L."/>
            <person name="Lapidus A."/>
            <person name="Levasseur A."/>
            <person name="Lindquist E."/>
            <person name="Lipzen A."/>
            <person name="Logrieco A.F."/>
            <person name="MacCabe A."/>
            <person name="Maekelae M.R."/>
            <person name="Malavazi I."/>
            <person name="Melin P."/>
            <person name="Meyer V."/>
            <person name="Mielnichuk N."/>
            <person name="Miskei M."/>
            <person name="Molnar A.P."/>
            <person name="Mule G."/>
            <person name="Ngan C.Y."/>
            <person name="Orejas M."/>
            <person name="Orosz E."/>
            <person name="Ouedraogo J.P."/>
            <person name="Overkamp K.M."/>
            <person name="Park H.-S."/>
            <person name="Perrone G."/>
            <person name="Piumi F."/>
            <person name="Punt P.J."/>
            <person name="Ram A.F."/>
            <person name="Ramon A."/>
            <person name="Rauscher S."/>
            <person name="Record E."/>
            <person name="Riano-Pachon D.M."/>
            <person name="Robert V."/>
            <person name="Roehrig J."/>
            <person name="Ruller R."/>
            <person name="Salamov A."/>
            <person name="Salih N.S."/>
            <person name="Samson R.A."/>
            <person name="Sandor E."/>
            <person name="Sanguinetti M."/>
            <person name="Schuetze T."/>
            <person name="Sepcic K."/>
            <person name="Shelest E."/>
            <person name="Sherlock G."/>
            <person name="Sophianopoulou V."/>
            <person name="Squina F.M."/>
            <person name="Sun H."/>
            <person name="Susca A."/>
            <person name="Todd R.B."/>
            <person name="Tsang A."/>
            <person name="Unkles S.E."/>
            <person name="van de Wiele N."/>
            <person name="van Rossen-Uffink D."/>
            <person name="Oliveira J.V."/>
            <person name="Vesth T.C."/>
            <person name="Visser J."/>
            <person name="Yu J.-H."/>
            <person name="Zhou M."/>
            <person name="Andersen M.R."/>
            <person name="Archer D.B."/>
            <person name="Baker S.E."/>
            <person name="Benoit I."/>
            <person name="Brakhage A.A."/>
            <person name="Braus G.H."/>
            <person name="Fischer R."/>
            <person name="Frisvad J.C."/>
            <person name="Goldman G.H."/>
            <person name="Houbraken J."/>
            <person name="Oakley B."/>
            <person name="Pocsi I."/>
            <person name="Scazzocchio C."/>
            <person name="Seiboth B."/>
            <person name="vanKuyk P.A."/>
            <person name="Wortman J."/>
            <person name="Dyer P.S."/>
            <person name="Grigoriev I.V."/>
        </authorList>
    </citation>
    <scope>NUCLEOTIDE SEQUENCE [LARGE SCALE GENOMIC DNA]</scope>
    <source>
        <strain evidence="2">ATCC 16872 / CBS 172.66 / WB 5094</strain>
    </source>
</reference>
<dbReference type="InterPro" id="IPR029063">
    <property type="entry name" value="SAM-dependent_MTases_sf"/>
</dbReference>
<dbReference type="CDD" id="cd02440">
    <property type="entry name" value="AdoMet_MTases"/>
    <property type="match status" value="1"/>
</dbReference>
<dbReference type="Pfam" id="PF10294">
    <property type="entry name" value="Methyltransf_16"/>
    <property type="match status" value="1"/>
</dbReference>
<dbReference type="GeneID" id="30974407"/>
<dbReference type="InterPro" id="IPR019410">
    <property type="entry name" value="Methyltransf_16"/>
</dbReference>
<organism evidence="1 2">
    <name type="scientific">Aspergillus aculeatus (strain ATCC 16872 / CBS 172.66 / WB 5094)</name>
    <dbReference type="NCBI Taxonomy" id="690307"/>
    <lineage>
        <taxon>Eukaryota</taxon>
        <taxon>Fungi</taxon>
        <taxon>Dikarya</taxon>
        <taxon>Ascomycota</taxon>
        <taxon>Pezizomycotina</taxon>
        <taxon>Eurotiomycetes</taxon>
        <taxon>Eurotiomycetidae</taxon>
        <taxon>Eurotiales</taxon>
        <taxon>Aspergillaceae</taxon>
        <taxon>Aspergillus</taxon>
        <taxon>Aspergillus subgen. Circumdati</taxon>
    </lineage>
</organism>
<gene>
    <name evidence="1" type="ORF">ASPACDRAFT_39466</name>
</gene>
<dbReference type="GO" id="GO:0008757">
    <property type="term" value="F:S-adenosylmethionine-dependent methyltransferase activity"/>
    <property type="evidence" value="ECO:0007669"/>
    <property type="project" value="UniProtKB-ARBA"/>
</dbReference>
<dbReference type="PANTHER" id="PTHR14614:SF132">
    <property type="entry name" value="PROTEIN-LYSINE METHYLTRANSFERASE C42C1.13"/>
    <property type="match status" value="1"/>
</dbReference>
<proteinExistence type="predicted"/>
<dbReference type="RefSeq" id="XP_020060186.1">
    <property type="nucleotide sequence ID" value="XM_020200593.1"/>
</dbReference>
<dbReference type="OMA" id="LYENLDW"/>
<dbReference type="STRING" id="690307.A0A1L9X5Y7"/>